<dbReference type="InterPro" id="IPR036922">
    <property type="entry name" value="Rieske_2Fe-2S_sf"/>
</dbReference>
<feature type="transmembrane region" description="Helical" evidence="14">
    <location>
        <begin position="502"/>
        <end position="521"/>
    </location>
</feature>
<keyword evidence="6" id="KW-0001">2Fe-2S</keyword>
<dbReference type="GO" id="GO:0009507">
    <property type="term" value="C:chloroplast"/>
    <property type="evidence" value="ECO:0007669"/>
    <property type="project" value="UniProtKB-SubCell"/>
</dbReference>
<evidence type="ECO:0000256" key="2">
    <source>
        <dbReference type="ARBA" id="ARBA00004370"/>
    </source>
</evidence>
<keyword evidence="10" id="KW-0560">Oxidoreductase</keyword>
<keyword evidence="8" id="KW-0809">Transit peptide</keyword>
<evidence type="ECO:0000256" key="5">
    <source>
        <dbReference type="ARBA" id="ARBA00022692"/>
    </source>
</evidence>
<dbReference type="InterPro" id="IPR017941">
    <property type="entry name" value="Rieske_2Fe-2S"/>
</dbReference>
<dbReference type="Pfam" id="PF08417">
    <property type="entry name" value="PaO"/>
    <property type="match status" value="1"/>
</dbReference>
<reference evidence="17" key="1">
    <citation type="submission" date="2021-01" db="EMBL/GenBank/DDBJ databases">
        <authorList>
            <person name="Corre E."/>
            <person name="Pelletier E."/>
            <person name="Niang G."/>
            <person name="Scheremetjew M."/>
            <person name="Finn R."/>
            <person name="Kale V."/>
            <person name="Holt S."/>
            <person name="Cochrane G."/>
            <person name="Meng A."/>
            <person name="Brown T."/>
            <person name="Cohen L."/>
        </authorList>
    </citation>
    <scope>NUCLEOTIDE SEQUENCE</scope>
    <source>
        <strain evidence="17">B650</strain>
    </source>
</reference>
<evidence type="ECO:0000256" key="14">
    <source>
        <dbReference type="SAM" id="Phobius"/>
    </source>
</evidence>
<gene>
    <name evidence="17" type="ORF">LDAN0321_LOCUS6865</name>
</gene>
<protein>
    <recommendedName>
        <fullName evidence="16">Rieske domain-containing protein</fullName>
    </recommendedName>
</protein>
<dbReference type="PROSITE" id="PS51296">
    <property type="entry name" value="RIESKE"/>
    <property type="match status" value="1"/>
</dbReference>
<dbReference type="Pfam" id="PF00355">
    <property type="entry name" value="Rieske"/>
    <property type="match status" value="1"/>
</dbReference>
<dbReference type="Gene3D" id="2.102.10.10">
    <property type="entry name" value="Rieske [2Fe-2S] iron-sulphur domain"/>
    <property type="match status" value="1"/>
</dbReference>
<evidence type="ECO:0000256" key="9">
    <source>
        <dbReference type="ARBA" id="ARBA00022989"/>
    </source>
</evidence>
<evidence type="ECO:0000256" key="7">
    <source>
        <dbReference type="ARBA" id="ARBA00022723"/>
    </source>
</evidence>
<evidence type="ECO:0000256" key="6">
    <source>
        <dbReference type="ARBA" id="ARBA00022714"/>
    </source>
</evidence>
<dbReference type="SUPFAM" id="SSF55961">
    <property type="entry name" value="Bet v1-like"/>
    <property type="match status" value="1"/>
</dbReference>
<dbReference type="GO" id="GO:0010277">
    <property type="term" value="F:chlorophyllide a oxygenase activity"/>
    <property type="evidence" value="ECO:0007669"/>
    <property type="project" value="InterPro"/>
</dbReference>
<keyword evidence="15" id="KW-0732">Signal</keyword>
<feature type="signal peptide" evidence="15">
    <location>
        <begin position="1"/>
        <end position="23"/>
    </location>
</feature>
<dbReference type="InterPro" id="IPR050584">
    <property type="entry name" value="Cholesterol_7-desaturase"/>
</dbReference>
<sequence length="539" mass="59357">MSSKTAAALIFLTLGLTCPSVSSFASSGSHRTCTGASTRTRANTALSSAIADAPIEVSALEEQKEQPFDWYKSWYPLAAVDDLDKEKPHQFFLLGMPIVIWFDGKPADGVGKFESKKNRKSKKVDRVGGEWRAFVDECSHRKVPLSEGRVEDDGSLLCSYHGWRFNGDGNVIDVPQVDEDEMAKIRANPKSNCNKFPAQLIDGILWVWADNGKDASLEAALTAPPVIPRPPGAEELVKELPWNWRELPYSHDYFIENVVDPAHVTISHHGIVGDRYDDQSLQVEVVDSLSKTGFSILAHTNMNEKPTTTTFTAPSSVDISAPFGDGGCSQLQLYVSPSRPGFCNHIGRQVIVKDSSGVLPQFLKQFAVPMPRWLQHLVSSVFLNQDGLFLHKQERHLASTGQYSTMKPGCEEKSDFSKLVCATSTDLGVMNFRKWMSVMAGGHIPYKYGDLTVPPTSNDVVYDVWNAHTKNCKTCLDALKNLKKARFAAFATSAFVGLARPFGVVKSIVSSIVLAAVGLLMNKVMGLFFKYETSHADNN</sequence>
<evidence type="ECO:0000256" key="12">
    <source>
        <dbReference type="ARBA" id="ARBA00023014"/>
    </source>
</evidence>
<dbReference type="EMBL" id="HBGY01010867">
    <property type="protein sequence ID" value="CAD9569406.1"/>
    <property type="molecule type" value="Transcribed_RNA"/>
</dbReference>
<dbReference type="PANTHER" id="PTHR21266:SF32">
    <property type="entry name" value="CHOLESTEROL 7-DESATURASE NVD"/>
    <property type="match status" value="1"/>
</dbReference>
<dbReference type="GO" id="GO:0016020">
    <property type="term" value="C:membrane"/>
    <property type="evidence" value="ECO:0007669"/>
    <property type="project" value="UniProtKB-SubCell"/>
</dbReference>
<evidence type="ECO:0000259" key="16">
    <source>
        <dbReference type="PROSITE" id="PS51296"/>
    </source>
</evidence>
<keyword evidence="4" id="KW-0934">Plastid</keyword>
<feature type="domain" description="Rieske" evidence="16">
    <location>
        <begin position="74"/>
        <end position="207"/>
    </location>
</feature>
<keyword evidence="7" id="KW-0479">Metal-binding</keyword>
<proteinExistence type="predicted"/>
<dbReference type="GO" id="GO:0046872">
    <property type="term" value="F:metal ion binding"/>
    <property type="evidence" value="ECO:0007669"/>
    <property type="project" value="UniProtKB-KW"/>
</dbReference>
<accession>A0A7S2P057</accession>
<dbReference type="AlphaFoldDB" id="A0A7S2P057"/>
<evidence type="ECO:0000256" key="10">
    <source>
        <dbReference type="ARBA" id="ARBA00023002"/>
    </source>
</evidence>
<dbReference type="GO" id="GO:0051537">
    <property type="term" value="F:2 iron, 2 sulfur cluster binding"/>
    <property type="evidence" value="ECO:0007669"/>
    <property type="project" value="UniProtKB-KW"/>
</dbReference>
<keyword evidence="9 14" id="KW-1133">Transmembrane helix</keyword>
<evidence type="ECO:0000313" key="17">
    <source>
        <dbReference type="EMBL" id="CAD9569406.1"/>
    </source>
</evidence>
<comment type="subcellular location">
    <subcellularLocation>
        <location evidence="2">Membrane</location>
    </subcellularLocation>
    <subcellularLocation>
        <location evidence="1">Plastid</location>
        <location evidence="1">Chloroplast</location>
    </subcellularLocation>
</comment>
<dbReference type="InterPro" id="IPR013626">
    <property type="entry name" value="PaO"/>
</dbReference>
<dbReference type="SUPFAM" id="SSF50022">
    <property type="entry name" value="ISP domain"/>
    <property type="match status" value="1"/>
</dbReference>
<name>A0A7S2P057_9STRA</name>
<evidence type="ECO:0000256" key="13">
    <source>
        <dbReference type="ARBA" id="ARBA00023136"/>
    </source>
</evidence>
<evidence type="ECO:0000256" key="8">
    <source>
        <dbReference type="ARBA" id="ARBA00022946"/>
    </source>
</evidence>
<evidence type="ECO:0000256" key="11">
    <source>
        <dbReference type="ARBA" id="ARBA00023004"/>
    </source>
</evidence>
<evidence type="ECO:0000256" key="4">
    <source>
        <dbReference type="ARBA" id="ARBA00022640"/>
    </source>
</evidence>
<evidence type="ECO:0000256" key="15">
    <source>
        <dbReference type="SAM" id="SignalP"/>
    </source>
</evidence>
<keyword evidence="11" id="KW-0408">Iron</keyword>
<keyword evidence="5 14" id="KW-0812">Transmembrane</keyword>
<keyword evidence="13 14" id="KW-0472">Membrane</keyword>
<evidence type="ECO:0000256" key="3">
    <source>
        <dbReference type="ARBA" id="ARBA00022528"/>
    </source>
</evidence>
<keyword evidence="12" id="KW-0411">Iron-sulfur</keyword>
<evidence type="ECO:0000256" key="1">
    <source>
        <dbReference type="ARBA" id="ARBA00004229"/>
    </source>
</evidence>
<feature type="chain" id="PRO_5030650380" description="Rieske domain-containing protein" evidence="15">
    <location>
        <begin position="24"/>
        <end position="539"/>
    </location>
</feature>
<organism evidence="17">
    <name type="scientific">Leptocylindrus danicus</name>
    <dbReference type="NCBI Taxonomy" id="163516"/>
    <lineage>
        <taxon>Eukaryota</taxon>
        <taxon>Sar</taxon>
        <taxon>Stramenopiles</taxon>
        <taxon>Ochrophyta</taxon>
        <taxon>Bacillariophyta</taxon>
        <taxon>Coscinodiscophyceae</taxon>
        <taxon>Chaetocerotophycidae</taxon>
        <taxon>Leptocylindrales</taxon>
        <taxon>Leptocylindraceae</taxon>
        <taxon>Leptocylindrus</taxon>
    </lineage>
</organism>
<keyword evidence="3" id="KW-0150">Chloroplast</keyword>
<dbReference type="PANTHER" id="PTHR21266">
    <property type="entry name" value="IRON-SULFUR DOMAIN CONTAINING PROTEIN"/>
    <property type="match status" value="1"/>
</dbReference>